<proteinExistence type="predicted"/>
<feature type="transmembrane region" description="Helical" evidence="1">
    <location>
        <begin position="197"/>
        <end position="218"/>
    </location>
</feature>
<feature type="transmembrane region" description="Helical" evidence="1">
    <location>
        <begin position="128"/>
        <end position="149"/>
    </location>
</feature>
<organism evidence="2 3">
    <name type="scientific">Methanoculleus frigidifontis</name>
    <dbReference type="NCBI Taxonomy" id="2584085"/>
    <lineage>
        <taxon>Archaea</taxon>
        <taxon>Methanobacteriati</taxon>
        <taxon>Methanobacteriota</taxon>
        <taxon>Stenosarchaea group</taxon>
        <taxon>Methanomicrobia</taxon>
        <taxon>Methanomicrobiales</taxon>
        <taxon>Methanomicrobiaceae</taxon>
        <taxon>Methanoculleus</taxon>
    </lineage>
</organism>
<dbReference type="Pfam" id="PF07758">
    <property type="entry name" value="DUF1614"/>
    <property type="match status" value="1"/>
</dbReference>
<evidence type="ECO:0000313" key="3">
    <source>
        <dbReference type="Proteomes" id="UP001168338"/>
    </source>
</evidence>
<protein>
    <submittedName>
        <fullName evidence="2">DUF1614 domain-containing protein</fullName>
    </submittedName>
</protein>
<evidence type="ECO:0000256" key="1">
    <source>
        <dbReference type="SAM" id="Phobius"/>
    </source>
</evidence>
<sequence>MENSLSTVAILPFPASQEQIILALIVIVPLLLIFSFLLISEEAFEAIGFRFHQAVLMTVGALVGSFINIPLIPLDGAVIAVNVGGCIIPLFITLELAVRRRVNRYHALAAIAAVSLITFAFATPVPGVGITMPFYIAPLAGAGAGLLLARGCGTAPMLAYAGGTVGTLMGADIFNLANPAVLASLTAVAGTTLSIGGAGIFDGIFITGILAVALAAYFGRRIRKMKIACPQDSETESG</sequence>
<feature type="transmembrane region" description="Helical" evidence="1">
    <location>
        <begin position="77"/>
        <end position="98"/>
    </location>
</feature>
<feature type="transmembrane region" description="Helical" evidence="1">
    <location>
        <begin position="20"/>
        <end position="39"/>
    </location>
</feature>
<keyword evidence="1" id="KW-0472">Membrane</keyword>
<feature type="transmembrane region" description="Helical" evidence="1">
    <location>
        <begin position="51"/>
        <end position="71"/>
    </location>
</feature>
<gene>
    <name evidence="2" type="ORF">FGU65_15110</name>
</gene>
<evidence type="ECO:0000313" key="2">
    <source>
        <dbReference type="EMBL" id="MDN7026189.1"/>
    </source>
</evidence>
<feature type="transmembrane region" description="Helical" evidence="1">
    <location>
        <begin position="105"/>
        <end position="122"/>
    </location>
</feature>
<dbReference type="InterPro" id="IPR011672">
    <property type="entry name" value="DUF1614"/>
</dbReference>
<reference evidence="2" key="1">
    <citation type="submission" date="2019-05" db="EMBL/GenBank/DDBJ databases">
        <title>Methanoculleus sp. FWC-SCC1, a methanogenic archaeon isolated from deep marine cold seep.</title>
        <authorList>
            <person name="Chen Y.-W."/>
            <person name="Chen S.-C."/>
            <person name="Teng N.-H."/>
            <person name="Lai M.-C."/>
        </authorList>
    </citation>
    <scope>NUCLEOTIDE SEQUENCE</scope>
    <source>
        <strain evidence="2">FWC-SCC1</strain>
    </source>
</reference>
<comment type="caution">
    <text evidence="2">The sequence shown here is derived from an EMBL/GenBank/DDBJ whole genome shotgun (WGS) entry which is preliminary data.</text>
</comment>
<feature type="transmembrane region" description="Helical" evidence="1">
    <location>
        <begin position="158"/>
        <end position="177"/>
    </location>
</feature>
<keyword evidence="1" id="KW-0812">Transmembrane</keyword>
<accession>A0ABT8ME52</accession>
<dbReference type="Proteomes" id="UP001168338">
    <property type="component" value="Unassembled WGS sequence"/>
</dbReference>
<name>A0ABT8ME52_9EURY</name>
<dbReference type="EMBL" id="VCYH01000017">
    <property type="protein sequence ID" value="MDN7026189.1"/>
    <property type="molecule type" value="Genomic_DNA"/>
</dbReference>
<keyword evidence="1" id="KW-1133">Transmembrane helix</keyword>
<keyword evidence="3" id="KW-1185">Reference proteome</keyword>